<dbReference type="EMBL" id="LIAE01009042">
    <property type="protein sequence ID" value="PAV71403.1"/>
    <property type="molecule type" value="Genomic_DNA"/>
</dbReference>
<dbReference type="GO" id="GO:0005737">
    <property type="term" value="C:cytoplasm"/>
    <property type="evidence" value="ECO:0007669"/>
    <property type="project" value="TreeGrafter"/>
</dbReference>
<dbReference type="PROSITE" id="PS50033">
    <property type="entry name" value="UBX"/>
    <property type="match status" value="1"/>
</dbReference>
<dbReference type="Pfam" id="PF09409">
    <property type="entry name" value="PUB"/>
    <property type="match status" value="1"/>
</dbReference>
<dbReference type="Pfam" id="PF00789">
    <property type="entry name" value="UBX"/>
    <property type="match status" value="1"/>
</dbReference>
<comment type="caution">
    <text evidence="2">The sequence shown here is derived from an EMBL/GenBank/DDBJ whole genome shotgun (WGS) entry which is preliminary data.</text>
</comment>
<protein>
    <recommendedName>
        <fullName evidence="1">UBX domain-containing protein</fullName>
    </recommendedName>
</protein>
<dbReference type="InterPro" id="IPR001012">
    <property type="entry name" value="UBX_dom"/>
</dbReference>
<dbReference type="PANTHER" id="PTHR23153">
    <property type="entry name" value="UBX-RELATED"/>
    <property type="match status" value="1"/>
</dbReference>
<dbReference type="Gene3D" id="3.10.20.90">
    <property type="entry name" value="Phosphatidylinositol 3-kinase Catalytic Subunit, Chain A, domain 1"/>
    <property type="match status" value="1"/>
</dbReference>
<evidence type="ECO:0000259" key="1">
    <source>
        <dbReference type="PROSITE" id="PS50033"/>
    </source>
</evidence>
<evidence type="ECO:0000313" key="2">
    <source>
        <dbReference type="EMBL" id="PAV71403.1"/>
    </source>
</evidence>
<dbReference type="SUPFAM" id="SSF143503">
    <property type="entry name" value="PUG domain-like"/>
    <property type="match status" value="1"/>
</dbReference>
<dbReference type="Gene3D" id="1.20.58.2190">
    <property type="match status" value="1"/>
</dbReference>
<dbReference type="InterPro" id="IPR036339">
    <property type="entry name" value="PUB-like_dom_sf"/>
</dbReference>
<accession>A0A2A2KC03</accession>
<dbReference type="AlphaFoldDB" id="A0A2A2KC03"/>
<reference evidence="2 3" key="1">
    <citation type="journal article" date="2017" name="Curr. Biol.">
        <title>Genome architecture and evolution of a unichromosomal asexual nematode.</title>
        <authorList>
            <person name="Fradin H."/>
            <person name="Zegar C."/>
            <person name="Gutwein M."/>
            <person name="Lucas J."/>
            <person name="Kovtun M."/>
            <person name="Corcoran D."/>
            <person name="Baugh L.R."/>
            <person name="Kiontke K."/>
            <person name="Gunsalus K."/>
            <person name="Fitch D.H."/>
            <person name="Piano F."/>
        </authorList>
    </citation>
    <scope>NUCLEOTIDE SEQUENCE [LARGE SCALE GENOMIC DNA]</scope>
    <source>
        <strain evidence="2">PF1309</strain>
    </source>
</reference>
<dbReference type="SMART" id="SM00580">
    <property type="entry name" value="PUG"/>
    <property type="match status" value="1"/>
</dbReference>
<dbReference type="PANTHER" id="PTHR23153:SF38">
    <property type="entry name" value="UBX DOMAIN-CONTAINING PROTEIN 6"/>
    <property type="match status" value="1"/>
</dbReference>
<dbReference type="STRING" id="2018661.A0A2A2KC03"/>
<dbReference type="OrthoDB" id="49605at2759"/>
<proteinExistence type="predicted"/>
<feature type="domain" description="UBX" evidence="1">
    <location>
        <begin position="336"/>
        <end position="412"/>
    </location>
</feature>
<dbReference type="Proteomes" id="UP000218231">
    <property type="component" value="Unassembled WGS sequence"/>
</dbReference>
<dbReference type="SUPFAM" id="SSF54236">
    <property type="entry name" value="Ubiquitin-like"/>
    <property type="match status" value="1"/>
</dbReference>
<dbReference type="InterPro" id="IPR042774">
    <property type="entry name" value="UBXN6_PUB"/>
</dbReference>
<dbReference type="InterPro" id="IPR018997">
    <property type="entry name" value="PUB_domain"/>
</dbReference>
<dbReference type="CDD" id="cd10460">
    <property type="entry name" value="PUB_UBXD1"/>
    <property type="match status" value="1"/>
</dbReference>
<sequence length="434" mass="49187">MGIFCSCLRMCCEESGEEQRFTNESSSSLIPTTVYRSNQGGPVDRVAAADVAAQAALKRILKDDKPQLTTTQKNIQMIAKRELEKERRRDDPAYRIKELGLEPAPAQTEVPESDFSPVILSVYFTCDFLGDNVARTKTELFDKLETYLKTQLETENGVISAIYMIYSLNHKQTKDMCIDTIGKYVSNILEHSDDPKYRKIKMSNKAFQERIAACRGGMAFLKAIGFEERQEAPEGDAEPEKFLVMSEGRAQNTSGLVNSLEALKKGQSVPIKLHRNLKIYKVDPSKRLQAPELPQDFFDLGPEELKKEQRLREEETDKLTSLRTQEMRSRDVLRKYRYKYTLIRVRTPDNFVIEGTFGVYESLDAVRQFVCPTLSSETITFQFKDPVANKVLSAEGKSLNDLGLAPKAIIHMTPSDSLPGPFLKKEHIAEAEML</sequence>
<name>A0A2A2KC03_9BILA</name>
<keyword evidence="3" id="KW-1185">Reference proteome</keyword>
<gene>
    <name evidence="2" type="ORF">WR25_03494</name>
</gene>
<organism evidence="2 3">
    <name type="scientific">Diploscapter pachys</name>
    <dbReference type="NCBI Taxonomy" id="2018661"/>
    <lineage>
        <taxon>Eukaryota</taxon>
        <taxon>Metazoa</taxon>
        <taxon>Ecdysozoa</taxon>
        <taxon>Nematoda</taxon>
        <taxon>Chromadorea</taxon>
        <taxon>Rhabditida</taxon>
        <taxon>Rhabditina</taxon>
        <taxon>Rhabditomorpha</taxon>
        <taxon>Rhabditoidea</taxon>
        <taxon>Rhabditidae</taxon>
        <taxon>Diploscapter</taxon>
    </lineage>
</organism>
<evidence type="ECO:0000313" key="3">
    <source>
        <dbReference type="Proteomes" id="UP000218231"/>
    </source>
</evidence>
<dbReference type="InterPro" id="IPR029071">
    <property type="entry name" value="Ubiquitin-like_domsf"/>
</dbReference>